<dbReference type="AlphaFoldDB" id="A0A0C9VLM5"/>
<organism evidence="3 4">
    <name type="scientific">Hydnomerulius pinastri MD-312</name>
    <dbReference type="NCBI Taxonomy" id="994086"/>
    <lineage>
        <taxon>Eukaryota</taxon>
        <taxon>Fungi</taxon>
        <taxon>Dikarya</taxon>
        <taxon>Basidiomycota</taxon>
        <taxon>Agaricomycotina</taxon>
        <taxon>Agaricomycetes</taxon>
        <taxon>Agaricomycetidae</taxon>
        <taxon>Boletales</taxon>
        <taxon>Boletales incertae sedis</taxon>
        <taxon>Leucogyrophana</taxon>
    </lineage>
</organism>
<evidence type="ECO:0000256" key="2">
    <source>
        <dbReference type="ARBA" id="ARBA00023002"/>
    </source>
</evidence>
<protein>
    <recommendedName>
        <fullName evidence="5">NAD(P)-binding protein</fullName>
    </recommendedName>
</protein>
<dbReference type="InterPro" id="IPR002347">
    <property type="entry name" value="SDR_fam"/>
</dbReference>
<dbReference type="Pfam" id="PF00106">
    <property type="entry name" value="adh_short"/>
    <property type="match status" value="1"/>
</dbReference>
<sequence>MSAPPKVWFITGSLTGFGREMAELLLRRGNKVIATLRKPEALAPLARKYSRDQLLVLKLDVTEEEEIKSTFAEAHEAFGRIDVVFNSAGDGTSGGPQCLLIGAFARSGTRAGARVPPLSVPSLVLSYIG</sequence>
<accession>A0A0C9VLM5</accession>
<dbReference type="OrthoDB" id="1274115at2759"/>
<dbReference type="InterPro" id="IPR051911">
    <property type="entry name" value="SDR_oxidoreductase"/>
</dbReference>
<dbReference type="PANTHER" id="PTHR43976:SF16">
    <property type="entry name" value="SHORT-CHAIN DEHYDROGENASE_REDUCTASE FAMILY PROTEIN"/>
    <property type="match status" value="1"/>
</dbReference>
<name>A0A0C9VLM5_9AGAM</name>
<dbReference type="EMBL" id="KN839931">
    <property type="protein sequence ID" value="KIJ58520.1"/>
    <property type="molecule type" value="Genomic_DNA"/>
</dbReference>
<dbReference type="GO" id="GO:0016491">
    <property type="term" value="F:oxidoreductase activity"/>
    <property type="evidence" value="ECO:0007669"/>
    <property type="project" value="UniProtKB-KW"/>
</dbReference>
<dbReference type="PRINTS" id="PR00081">
    <property type="entry name" value="GDHRDH"/>
</dbReference>
<evidence type="ECO:0000313" key="4">
    <source>
        <dbReference type="Proteomes" id="UP000053820"/>
    </source>
</evidence>
<dbReference type="Gene3D" id="3.40.50.720">
    <property type="entry name" value="NAD(P)-binding Rossmann-like Domain"/>
    <property type="match status" value="1"/>
</dbReference>
<dbReference type="InterPro" id="IPR036291">
    <property type="entry name" value="NAD(P)-bd_dom_sf"/>
</dbReference>
<dbReference type="SUPFAM" id="SSF51735">
    <property type="entry name" value="NAD(P)-binding Rossmann-fold domains"/>
    <property type="match status" value="1"/>
</dbReference>
<comment type="similarity">
    <text evidence="1">Belongs to the short-chain dehydrogenases/reductases (SDR) family.</text>
</comment>
<keyword evidence="2" id="KW-0560">Oxidoreductase</keyword>
<reference evidence="3 4" key="1">
    <citation type="submission" date="2014-04" db="EMBL/GenBank/DDBJ databases">
        <title>Evolutionary Origins and Diversification of the Mycorrhizal Mutualists.</title>
        <authorList>
            <consortium name="DOE Joint Genome Institute"/>
            <consortium name="Mycorrhizal Genomics Consortium"/>
            <person name="Kohler A."/>
            <person name="Kuo A."/>
            <person name="Nagy L.G."/>
            <person name="Floudas D."/>
            <person name="Copeland A."/>
            <person name="Barry K.W."/>
            <person name="Cichocki N."/>
            <person name="Veneault-Fourrey C."/>
            <person name="LaButti K."/>
            <person name="Lindquist E.A."/>
            <person name="Lipzen A."/>
            <person name="Lundell T."/>
            <person name="Morin E."/>
            <person name="Murat C."/>
            <person name="Riley R."/>
            <person name="Ohm R."/>
            <person name="Sun H."/>
            <person name="Tunlid A."/>
            <person name="Henrissat B."/>
            <person name="Grigoriev I.V."/>
            <person name="Hibbett D.S."/>
            <person name="Martin F."/>
        </authorList>
    </citation>
    <scope>NUCLEOTIDE SEQUENCE [LARGE SCALE GENOMIC DNA]</scope>
    <source>
        <strain evidence="3 4">MD-312</strain>
    </source>
</reference>
<dbReference type="Proteomes" id="UP000053820">
    <property type="component" value="Unassembled WGS sequence"/>
</dbReference>
<evidence type="ECO:0008006" key="5">
    <source>
        <dbReference type="Google" id="ProtNLM"/>
    </source>
</evidence>
<dbReference type="HOGENOM" id="CLU_1949104_0_0_1"/>
<evidence type="ECO:0000313" key="3">
    <source>
        <dbReference type="EMBL" id="KIJ58520.1"/>
    </source>
</evidence>
<dbReference type="PANTHER" id="PTHR43976">
    <property type="entry name" value="SHORT CHAIN DEHYDROGENASE"/>
    <property type="match status" value="1"/>
</dbReference>
<keyword evidence="4" id="KW-1185">Reference proteome</keyword>
<proteinExistence type="inferred from homology"/>
<gene>
    <name evidence="3" type="ORF">HYDPIDRAFT_34095</name>
</gene>
<evidence type="ECO:0000256" key="1">
    <source>
        <dbReference type="ARBA" id="ARBA00006484"/>
    </source>
</evidence>